<accession>A0A9C5ZGV2</accession>
<protein>
    <submittedName>
        <fullName evidence="3">Uncharacterized protein LOC119640307</fullName>
    </submittedName>
</protein>
<dbReference type="GeneID" id="119640307"/>
<evidence type="ECO:0000313" key="2">
    <source>
        <dbReference type="Proteomes" id="UP000092443"/>
    </source>
</evidence>
<dbReference type="KEGG" id="gfs:119640307"/>
<dbReference type="AlphaFoldDB" id="A0A9C5ZGV2"/>
<sequence length="235" mass="26571">MESSMQPKEIDHICRTCGFVRAKPGRYSLHDFIPLNTGPPKTYGEFLTCYGENIMPQRLCIKCANLLKNVYIFILEARKLHEKYSSQQWYLENVLKNQDCLQEIPIDFPKGSQIIVDMKTEPQPSTNLLNSEYGETGVKVEESNAKVKKGEETKNTDEHSLSDVIVKVEHNGEAKSSRVVGDNIKKNIVNNSQQSDDNQECHLAIADGEDTKDTKEINGNKGSIQRHLANSFIQL</sequence>
<organism evidence="2 3">
    <name type="scientific">Glossina fuscipes</name>
    <dbReference type="NCBI Taxonomy" id="7396"/>
    <lineage>
        <taxon>Eukaryota</taxon>
        <taxon>Metazoa</taxon>
        <taxon>Ecdysozoa</taxon>
        <taxon>Arthropoda</taxon>
        <taxon>Hexapoda</taxon>
        <taxon>Insecta</taxon>
        <taxon>Pterygota</taxon>
        <taxon>Neoptera</taxon>
        <taxon>Endopterygota</taxon>
        <taxon>Diptera</taxon>
        <taxon>Brachycera</taxon>
        <taxon>Muscomorpha</taxon>
        <taxon>Hippoboscoidea</taxon>
        <taxon>Glossinidae</taxon>
        <taxon>Glossina</taxon>
    </lineage>
</organism>
<gene>
    <name evidence="3" type="primary">LOC119640307</name>
</gene>
<proteinExistence type="predicted"/>
<reference evidence="3" key="1">
    <citation type="submission" date="2025-08" db="UniProtKB">
        <authorList>
            <consortium name="RefSeq"/>
        </authorList>
    </citation>
    <scope>IDENTIFICATION</scope>
    <source>
        <tissue evidence="3">Whole body pupa</tissue>
    </source>
</reference>
<dbReference type="Proteomes" id="UP000092443">
    <property type="component" value="Unplaced"/>
</dbReference>
<feature type="domain" description="ZAD" evidence="1">
    <location>
        <begin position="13"/>
        <end position="87"/>
    </location>
</feature>
<evidence type="ECO:0000259" key="1">
    <source>
        <dbReference type="SMART" id="SM00868"/>
    </source>
</evidence>
<dbReference type="GO" id="GO:0005634">
    <property type="term" value="C:nucleus"/>
    <property type="evidence" value="ECO:0007669"/>
    <property type="project" value="InterPro"/>
</dbReference>
<keyword evidence="2" id="KW-1185">Reference proteome</keyword>
<dbReference type="GO" id="GO:0008270">
    <property type="term" value="F:zinc ion binding"/>
    <property type="evidence" value="ECO:0007669"/>
    <property type="project" value="InterPro"/>
</dbReference>
<dbReference type="RefSeq" id="XP_037894162.1">
    <property type="nucleotide sequence ID" value="XM_038038234.1"/>
</dbReference>
<dbReference type="InterPro" id="IPR012934">
    <property type="entry name" value="Znf_AD"/>
</dbReference>
<dbReference type="SMART" id="SM00868">
    <property type="entry name" value="zf-AD"/>
    <property type="match status" value="1"/>
</dbReference>
<name>A0A9C5ZGV2_9MUSC</name>
<evidence type="ECO:0000313" key="3">
    <source>
        <dbReference type="RefSeq" id="XP_037894162.1"/>
    </source>
</evidence>